<comment type="caution">
    <text evidence="4">The sequence shown here is derived from an EMBL/GenBank/DDBJ whole genome shotgun (WGS) entry which is preliminary data.</text>
</comment>
<dbReference type="Pfam" id="PF01648">
    <property type="entry name" value="ACPS"/>
    <property type="match status" value="1"/>
</dbReference>
<proteinExistence type="inferred from homology"/>
<name>N1WAC1_9LEPT</name>
<dbReference type="InterPro" id="IPR037143">
    <property type="entry name" value="4-PPantetheinyl_Trfase_dom_sf"/>
</dbReference>
<evidence type="ECO:0000259" key="3">
    <source>
        <dbReference type="Pfam" id="PF01648"/>
    </source>
</evidence>
<dbReference type="GO" id="GO:0008897">
    <property type="term" value="F:holo-[acyl-carrier-protein] synthase activity"/>
    <property type="evidence" value="ECO:0007669"/>
    <property type="project" value="InterPro"/>
</dbReference>
<evidence type="ECO:0000313" key="5">
    <source>
        <dbReference type="Proteomes" id="UP000012227"/>
    </source>
</evidence>
<feature type="domain" description="4'-phosphopantetheinyl transferase" evidence="3">
    <location>
        <begin position="101"/>
        <end position="200"/>
    </location>
</feature>
<dbReference type="EMBL" id="AOGY02000005">
    <property type="protein sequence ID" value="EMY71943.1"/>
    <property type="molecule type" value="Genomic_DNA"/>
</dbReference>
<dbReference type="Proteomes" id="UP000012227">
    <property type="component" value="Unassembled WGS sequence"/>
</dbReference>
<dbReference type="GO" id="GO:0019878">
    <property type="term" value="P:lysine biosynthetic process via aminoadipic acid"/>
    <property type="evidence" value="ECO:0007669"/>
    <property type="project" value="TreeGrafter"/>
</dbReference>
<dbReference type="Gene3D" id="3.90.470.20">
    <property type="entry name" value="4'-phosphopantetheinyl transferase domain"/>
    <property type="match status" value="2"/>
</dbReference>
<dbReference type="PANTHER" id="PTHR12215">
    <property type="entry name" value="PHOSPHOPANTETHEINE TRANSFERASE"/>
    <property type="match status" value="1"/>
</dbReference>
<gene>
    <name evidence="4" type="ORF">LEP1GSC199_2366</name>
</gene>
<evidence type="ECO:0000313" key="4">
    <source>
        <dbReference type="EMBL" id="EMY71943.1"/>
    </source>
</evidence>
<dbReference type="GO" id="GO:0000287">
    <property type="term" value="F:magnesium ion binding"/>
    <property type="evidence" value="ECO:0007669"/>
    <property type="project" value="InterPro"/>
</dbReference>
<reference evidence="4 5" key="1">
    <citation type="submission" date="2013-03" db="EMBL/GenBank/DDBJ databases">
        <authorList>
            <person name="Harkins D.M."/>
            <person name="Durkin A.S."/>
            <person name="Brinkac L.M."/>
            <person name="Haft D.H."/>
            <person name="Selengut J.D."/>
            <person name="Sanka R."/>
            <person name="DePew J."/>
            <person name="Purushe J."/>
            <person name="Galloway R.L."/>
            <person name="Vinetz J.M."/>
            <person name="Sutton G.G."/>
            <person name="Nierman W.C."/>
            <person name="Fouts D.E."/>
        </authorList>
    </citation>
    <scope>NUCLEOTIDE SEQUENCE [LARGE SCALE GENOMIC DNA]</scope>
    <source>
        <strain evidence="4 5">Waz Holland</strain>
    </source>
</reference>
<organism evidence="4 5">
    <name type="scientific">Leptospira vanthielii serovar Holland str. Waz Holland = ATCC 700522</name>
    <dbReference type="NCBI Taxonomy" id="1218591"/>
    <lineage>
        <taxon>Bacteria</taxon>
        <taxon>Pseudomonadati</taxon>
        <taxon>Spirochaetota</taxon>
        <taxon>Spirochaetia</taxon>
        <taxon>Leptospirales</taxon>
        <taxon>Leptospiraceae</taxon>
        <taxon>Leptospira</taxon>
    </lineage>
</organism>
<evidence type="ECO:0000256" key="2">
    <source>
        <dbReference type="ARBA" id="ARBA00022679"/>
    </source>
</evidence>
<dbReference type="AlphaFoldDB" id="N1WAC1"/>
<dbReference type="PANTHER" id="PTHR12215:SF10">
    <property type="entry name" value="L-AMINOADIPATE-SEMIALDEHYDE DEHYDROGENASE-PHOSPHOPANTETHEINYL TRANSFERASE"/>
    <property type="match status" value="1"/>
</dbReference>
<keyword evidence="2 4" id="KW-0808">Transferase</keyword>
<dbReference type="InterPro" id="IPR050559">
    <property type="entry name" value="P-Pant_transferase_sf"/>
</dbReference>
<dbReference type="InterPro" id="IPR008278">
    <property type="entry name" value="4-PPantetheinyl_Trfase_dom"/>
</dbReference>
<dbReference type="STRING" id="1218591.LEP1GSC199_2366"/>
<evidence type="ECO:0000256" key="1">
    <source>
        <dbReference type="ARBA" id="ARBA00010990"/>
    </source>
</evidence>
<comment type="similarity">
    <text evidence="1">Belongs to the P-Pant transferase superfamily. Gsp/Sfp/HetI/AcpT family.</text>
</comment>
<sequence length="226" mass="26273">MISIYLLEFPNNFEVEHILDFISPEKKVAYGQARIKKYSIQNIFSDALIRYLLIRKLKLSNSEISFWKNLSGKPFLTDGRAYFNLSHSNNQIVCAISEKDQIGIDIEEIIKIEESVFINIFTANELSYLCNFEDDNKTIEFFKIWTAKESFVKADGRGLLLPLKNINVNLHSHSIEFLDNAGIEYWPFKQYLYNKKFVISACCKYASFPDQIYSVDFDEVVNSLVI</sequence>
<dbReference type="RefSeq" id="WP_002975871.1">
    <property type="nucleotide sequence ID" value="NZ_AOGY02000005.1"/>
</dbReference>
<accession>N1WAC1</accession>
<dbReference type="GO" id="GO:0005829">
    <property type="term" value="C:cytosol"/>
    <property type="evidence" value="ECO:0007669"/>
    <property type="project" value="TreeGrafter"/>
</dbReference>
<protein>
    <submittedName>
        <fullName evidence="4">4'-phosphopantetheinyl transferase family protein</fullName>
    </submittedName>
</protein>
<dbReference type="SUPFAM" id="SSF56214">
    <property type="entry name" value="4'-phosphopantetheinyl transferase"/>
    <property type="match status" value="2"/>
</dbReference>